<dbReference type="EMBL" id="CP086136">
    <property type="protein sequence ID" value="UEM12347.1"/>
    <property type="molecule type" value="Genomic_DNA"/>
</dbReference>
<evidence type="ECO:0000313" key="1">
    <source>
        <dbReference type="EMBL" id="MBO1868842.1"/>
    </source>
</evidence>
<organism evidence="1">
    <name type="scientific">Bradyrhizobium barranii subsp. barranii</name>
    <dbReference type="NCBI Taxonomy" id="2823807"/>
    <lineage>
        <taxon>Bacteria</taxon>
        <taxon>Pseudomonadati</taxon>
        <taxon>Pseudomonadota</taxon>
        <taxon>Alphaproteobacteria</taxon>
        <taxon>Hyphomicrobiales</taxon>
        <taxon>Nitrobacteraceae</taxon>
        <taxon>Bradyrhizobium</taxon>
        <taxon>Bradyrhizobium barranii</taxon>
    </lineage>
</organism>
<gene>
    <name evidence="2" type="ORF">J4G43_049435</name>
    <name evidence="1" type="ORF">J4G43_51095</name>
</gene>
<accession>A0A939MF94</accession>
<dbReference type="Proteomes" id="UP000664702">
    <property type="component" value="Chromosome"/>
</dbReference>
<dbReference type="InterPro" id="IPR017853">
    <property type="entry name" value="GH"/>
</dbReference>
<evidence type="ECO:0000313" key="3">
    <source>
        <dbReference type="Proteomes" id="UP000664702"/>
    </source>
</evidence>
<sequence>MLEHHDLLLASHSDADKKPRIPVAADPSNPISWYARSRAQIAGLLITGLGVPLLFMGQEFLKDKYWDDSTGAGKLQIWWDGPSTDRAVSDYLRFTREPIALRRELDTVWRGLIDVYWDSTRVLAIVGSRTPARTLSLSHP</sequence>
<dbReference type="RefSeq" id="WP_208089183.1">
    <property type="nucleotide sequence ID" value="NZ_CP086136.1"/>
</dbReference>
<dbReference type="SUPFAM" id="SSF51445">
    <property type="entry name" value="(Trans)glycosidases"/>
    <property type="match status" value="1"/>
</dbReference>
<reference evidence="1" key="1">
    <citation type="submission" date="2021-03" db="EMBL/GenBank/DDBJ databases">
        <title>Whole Genome Sequence of Bradyrhizobium sp. Strain 144S4.</title>
        <authorList>
            <person name="Bromfield E.S.P."/>
            <person name="Cloutier S."/>
        </authorList>
    </citation>
    <scope>NUCLEOTIDE SEQUENCE [LARGE SCALE GENOMIC DNA]</scope>
    <source>
        <strain evidence="1">144S4</strain>
    </source>
</reference>
<name>A0A939MF94_9BRAD</name>
<dbReference type="Gene3D" id="3.20.20.80">
    <property type="entry name" value="Glycosidases"/>
    <property type="match status" value="1"/>
</dbReference>
<protein>
    <submittedName>
        <fullName evidence="1">Uncharacterized protein</fullName>
    </submittedName>
</protein>
<dbReference type="KEGG" id="bban:J4G43_049435"/>
<dbReference type="AlphaFoldDB" id="A0A939MF94"/>
<reference evidence="2 3" key="2">
    <citation type="journal article" date="2022" name="Int. J. Syst. Evol. Microbiol.">
        <title>Strains of Bradyrhizobium barranii sp. nov. associated with legumes native to Canada are symbionts of soybeans and belong to different subspecies (subsp. barranii subsp. nov. and subsp. apii subsp. nov.) and symbiovars (sv. glycinearum and sv. septentrionale).</title>
        <authorList>
            <person name="Bromfield E.S.P."/>
            <person name="Cloutier S."/>
            <person name="Wasai-Hara S."/>
            <person name="Minamisawa K."/>
        </authorList>
    </citation>
    <scope>NUCLEOTIDE SEQUENCE [LARGE SCALE GENOMIC DNA]</scope>
    <source>
        <strain evidence="2 3">144S4</strain>
    </source>
</reference>
<proteinExistence type="predicted"/>
<evidence type="ECO:0000313" key="2">
    <source>
        <dbReference type="EMBL" id="UEM12347.1"/>
    </source>
</evidence>
<dbReference type="EMBL" id="JAGEMI010000001">
    <property type="protein sequence ID" value="MBO1868842.1"/>
    <property type="molecule type" value="Genomic_DNA"/>
</dbReference>